<organism evidence="1 2">
    <name type="scientific">Pseudomonas solani</name>
    <dbReference type="NCBI Taxonomy" id="2731552"/>
    <lineage>
        <taxon>Bacteria</taxon>
        <taxon>Pseudomonadati</taxon>
        <taxon>Pseudomonadota</taxon>
        <taxon>Gammaproteobacteria</taxon>
        <taxon>Pseudomonadales</taxon>
        <taxon>Pseudomonadaceae</taxon>
        <taxon>Pseudomonas</taxon>
    </lineage>
</organism>
<reference evidence="1" key="1">
    <citation type="submission" date="2020-05" db="EMBL/GenBank/DDBJ databases">
        <title>Complete genome sequence of Pseudomonas sp. Sm006.</title>
        <authorList>
            <person name="Takeuchi K."/>
            <person name="Someya N."/>
        </authorList>
    </citation>
    <scope>NUCLEOTIDE SEQUENCE</scope>
    <source>
        <strain evidence="1">Sm006</strain>
    </source>
</reference>
<keyword evidence="2" id="KW-1185">Reference proteome</keyword>
<dbReference type="Gene3D" id="2.60.40.2070">
    <property type="match status" value="1"/>
</dbReference>
<protein>
    <recommendedName>
        <fullName evidence="3">PapC-like C-terminal domain-containing protein</fullName>
    </recommendedName>
</protein>
<evidence type="ECO:0000313" key="1">
    <source>
        <dbReference type="EMBL" id="BCD86122.1"/>
    </source>
</evidence>
<dbReference type="Proteomes" id="UP001064896">
    <property type="component" value="Chromosome"/>
</dbReference>
<dbReference type="InterPro" id="IPR043142">
    <property type="entry name" value="PapC-like_C_sf"/>
</dbReference>
<name>A0ABM7L986_9PSED</name>
<proteinExistence type="predicted"/>
<dbReference type="RefSeq" id="WP_265170319.1">
    <property type="nucleotide sequence ID" value="NZ_AP023081.1"/>
</dbReference>
<evidence type="ECO:0000313" key="2">
    <source>
        <dbReference type="Proteomes" id="UP001064896"/>
    </source>
</evidence>
<gene>
    <name evidence="1" type="ORF">PSm6_25290</name>
</gene>
<accession>A0ABM7L986</accession>
<evidence type="ECO:0008006" key="3">
    <source>
        <dbReference type="Google" id="ProtNLM"/>
    </source>
</evidence>
<sequence length="50" mass="5652">MLIVRWGEGPDKACRVDYQLPEQDPDDPSYQQVEVRCVALGGRTEIAFAE</sequence>
<dbReference type="EMBL" id="AP023081">
    <property type="protein sequence ID" value="BCD86122.1"/>
    <property type="molecule type" value="Genomic_DNA"/>
</dbReference>